<reference evidence="2 3" key="1">
    <citation type="submission" date="2020-03" db="EMBL/GenBank/DDBJ databases">
        <title>Complete genome sequence of Monaibacterium sp. ALG8 with diverse plasmids.</title>
        <authorList>
            <person name="Sun C."/>
        </authorList>
    </citation>
    <scope>NUCLEOTIDE SEQUENCE [LARGE SCALE GENOMIC DNA]</scope>
    <source>
        <strain evidence="2 3">ALG8</strain>
    </source>
</reference>
<evidence type="ECO:0008006" key="4">
    <source>
        <dbReference type="Google" id="ProtNLM"/>
    </source>
</evidence>
<sequence>MLRNALSSIAISLMLVVPAVAQEQRQEEALAEEVLLLNGFDTLTEDQARNLAKAPEGTAEADPNLANAWSRLGVRFFAPEPVFEAAAAELADLASVEELETLRDFFASGLGQRVTALEEASQTPDMDDVNQTELGHAILANDTDADRLEALQRLALAFGTPEETAAMSLNTQFVFQKALNENLGRAIPEADLLAMIITQQDDMIDRLRTESVAGKAFVYQSLSVDELNAYSELLESEAGKKMYDAVEAGMAQELHSQMRDFAAALGAAIGAENI</sequence>
<accession>A0A6G7VJU2</accession>
<organism evidence="2 3">
    <name type="scientific">Pontivivens nitratireducens</name>
    <dbReference type="NCBI Taxonomy" id="2758038"/>
    <lineage>
        <taxon>Bacteria</taxon>
        <taxon>Pseudomonadati</taxon>
        <taxon>Pseudomonadota</taxon>
        <taxon>Alphaproteobacteria</taxon>
        <taxon>Rhodobacterales</taxon>
        <taxon>Paracoccaceae</taxon>
        <taxon>Pontivivens</taxon>
    </lineage>
</organism>
<dbReference type="KEGG" id="mon:G8E03_04680"/>
<keyword evidence="1" id="KW-0732">Signal</keyword>
<evidence type="ECO:0000256" key="1">
    <source>
        <dbReference type="SAM" id="SignalP"/>
    </source>
</evidence>
<evidence type="ECO:0000313" key="3">
    <source>
        <dbReference type="Proteomes" id="UP000500791"/>
    </source>
</evidence>
<protein>
    <recommendedName>
        <fullName evidence="4">DUF2059 domain-containing protein</fullName>
    </recommendedName>
</protein>
<evidence type="ECO:0000313" key="2">
    <source>
        <dbReference type="EMBL" id="QIK40118.1"/>
    </source>
</evidence>
<gene>
    <name evidence="2" type="ORF">G8E03_04680</name>
</gene>
<dbReference type="EMBL" id="CP049811">
    <property type="protein sequence ID" value="QIK40118.1"/>
    <property type="molecule type" value="Genomic_DNA"/>
</dbReference>
<proteinExistence type="predicted"/>
<feature type="signal peptide" evidence="1">
    <location>
        <begin position="1"/>
        <end position="21"/>
    </location>
</feature>
<name>A0A6G7VJU2_9RHOB</name>
<dbReference type="AlphaFoldDB" id="A0A6G7VJU2"/>
<dbReference type="RefSeq" id="WP_166189198.1">
    <property type="nucleotide sequence ID" value="NZ_CP049811.1"/>
</dbReference>
<dbReference type="Proteomes" id="UP000500791">
    <property type="component" value="Chromosome"/>
</dbReference>
<keyword evidence="3" id="KW-1185">Reference proteome</keyword>
<feature type="chain" id="PRO_5026227678" description="DUF2059 domain-containing protein" evidence="1">
    <location>
        <begin position="22"/>
        <end position="274"/>
    </location>
</feature>